<protein>
    <submittedName>
        <fullName evidence="2">Uncharacterized protein</fullName>
    </submittedName>
</protein>
<keyword evidence="3" id="KW-1185">Reference proteome</keyword>
<feature type="compositionally biased region" description="Low complexity" evidence="1">
    <location>
        <begin position="259"/>
        <end position="268"/>
    </location>
</feature>
<dbReference type="STRING" id="1095630.A0A2J6ST04"/>
<feature type="region of interest" description="Disordered" evidence="1">
    <location>
        <begin position="1"/>
        <end position="1421"/>
    </location>
</feature>
<feature type="compositionally biased region" description="Polar residues" evidence="1">
    <location>
        <begin position="393"/>
        <end position="407"/>
    </location>
</feature>
<feature type="compositionally biased region" description="Polar residues" evidence="1">
    <location>
        <begin position="1458"/>
        <end position="1470"/>
    </location>
</feature>
<gene>
    <name evidence="2" type="ORF">K444DRAFT_131489</name>
</gene>
<feature type="compositionally biased region" description="Polar residues" evidence="1">
    <location>
        <begin position="358"/>
        <end position="376"/>
    </location>
</feature>
<reference evidence="2 3" key="1">
    <citation type="submission" date="2016-04" db="EMBL/GenBank/DDBJ databases">
        <title>A degradative enzymes factory behind the ericoid mycorrhizal symbiosis.</title>
        <authorList>
            <consortium name="DOE Joint Genome Institute"/>
            <person name="Martino E."/>
            <person name="Morin E."/>
            <person name="Grelet G."/>
            <person name="Kuo A."/>
            <person name="Kohler A."/>
            <person name="Daghino S."/>
            <person name="Barry K."/>
            <person name="Choi C."/>
            <person name="Cichocki N."/>
            <person name="Clum A."/>
            <person name="Copeland A."/>
            <person name="Hainaut M."/>
            <person name="Haridas S."/>
            <person name="Labutti K."/>
            <person name="Lindquist E."/>
            <person name="Lipzen A."/>
            <person name="Khouja H.-R."/>
            <person name="Murat C."/>
            <person name="Ohm R."/>
            <person name="Olson A."/>
            <person name="Spatafora J."/>
            <person name="Veneault-Fourrey C."/>
            <person name="Henrissat B."/>
            <person name="Grigoriev I."/>
            <person name="Martin F."/>
            <person name="Perotto S."/>
        </authorList>
    </citation>
    <scope>NUCLEOTIDE SEQUENCE [LARGE SCALE GENOMIC DNA]</scope>
    <source>
        <strain evidence="2 3">E</strain>
    </source>
</reference>
<feature type="compositionally biased region" description="Polar residues" evidence="1">
    <location>
        <begin position="415"/>
        <end position="428"/>
    </location>
</feature>
<feature type="compositionally biased region" description="Pro residues" evidence="1">
    <location>
        <begin position="1189"/>
        <end position="1200"/>
    </location>
</feature>
<feature type="compositionally biased region" description="Basic and acidic residues" evidence="1">
    <location>
        <begin position="885"/>
        <end position="894"/>
    </location>
</feature>
<feature type="compositionally biased region" description="Basic and acidic residues" evidence="1">
    <location>
        <begin position="545"/>
        <end position="554"/>
    </location>
</feature>
<dbReference type="OrthoDB" id="5151921at2759"/>
<feature type="compositionally biased region" description="Basic and acidic residues" evidence="1">
    <location>
        <begin position="119"/>
        <end position="135"/>
    </location>
</feature>
<feature type="compositionally biased region" description="Polar residues" evidence="1">
    <location>
        <begin position="1049"/>
        <end position="1068"/>
    </location>
</feature>
<feature type="compositionally biased region" description="Polar residues" evidence="1">
    <location>
        <begin position="1373"/>
        <end position="1388"/>
    </location>
</feature>
<feature type="compositionally biased region" description="Polar residues" evidence="1">
    <location>
        <begin position="1080"/>
        <end position="1092"/>
    </location>
</feature>
<feature type="compositionally biased region" description="Low complexity" evidence="1">
    <location>
        <begin position="642"/>
        <end position="651"/>
    </location>
</feature>
<dbReference type="EMBL" id="KZ613866">
    <property type="protein sequence ID" value="PMD53882.1"/>
    <property type="molecule type" value="Genomic_DNA"/>
</dbReference>
<dbReference type="RefSeq" id="XP_024730786.1">
    <property type="nucleotide sequence ID" value="XM_024870454.1"/>
</dbReference>
<dbReference type="Proteomes" id="UP000235371">
    <property type="component" value="Unassembled WGS sequence"/>
</dbReference>
<feature type="region of interest" description="Disordered" evidence="1">
    <location>
        <begin position="1436"/>
        <end position="1470"/>
    </location>
</feature>
<feature type="compositionally biased region" description="Polar residues" evidence="1">
    <location>
        <begin position="1"/>
        <end position="10"/>
    </location>
</feature>
<feature type="compositionally biased region" description="Low complexity" evidence="1">
    <location>
        <begin position="318"/>
        <end position="329"/>
    </location>
</feature>
<feature type="compositionally biased region" description="Basic and acidic residues" evidence="1">
    <location>
        <begin position="1357"/>
        <end position="1372"/>
    </location>
</feature>
<dbReference type="InParanoid" id="A0A2J6ST04"/>
<evidence type="ECO:0000313" key="2">
    <source>
        <dbReference type="EMBL" id="PMD53882.1"/>
    </source>
</evidence>
<evidence type="ECO:0000313" key="3">
    <source>
        <dbReference type="Proteomes" id="UP000235371"/>
    </source>
</evidence>
<feature type="compositionally biased region" description="Pro residues" evidence="1">
    <location>
        <begin position="448"/>
        <end position="461"/>
    </location>
</feature>
<feature type="compositionally biased region" description="Basic and acidic residues" evidence="1">
    <location>
        <begin position="652"/>
        <end position="661"/>
    </location>
</feature>
<feature type="compositionally biased region" description="Low complexity" evidence="1">
    <location>
        <begin position="218"/>
        <end position="250"/>
    </location>
</feature>
<organism evidence="2 3">
    <name type="scientific">Hyaloscypha bicolor E</name>
    <dbReference type="NCBI Taxonomy" id="1095630"/>
    <lineage>
        <taxon>Eukaryota</taxon>
        <taxon>Fungi</taxon>
        <taxon>Dikarya</taxon>
        <taxon>Ascomycota</taxon>
        <taxon>Pezizomycotina</taxon>
        <taxon>Leotiomycetes</taxon>
        <taxon>Helotiales</taxon>
        <taxon>Hyaloscyphaceae</taxon>
        <taxon>Hyaloscypha</taxon>
        <taxon>Hyaloscypha bicolor</taxon>
    </lineage>
</organism>
<feature type="compositionally biased region" description="Polar residues" evidence="1">
    <location>
        <begin position="864"/>
        <end position="875"/>
    </location>
</feature>
<proteinExistence type="predicted"/>
<feature type="compositionally biased region" description="Low complexity" evidence="1">
    <location>
        <begin position="947"/>
        <end position="961"/>
    </location>
</feature>
<feature type="compositionally biased region" description="Polar residues" evidence="1">
    <location>
        <begin position="1249"/>
        <end position="1262"/>
    </location>
</feature>
<name>A0A2J6ST04_9HELO</name>
<feature type="compositionally biased region" description="Polar residues" evidence="1">
    <location>
        <begin position="1322"/>
        <end position="1332"/>
    </location>
</feature>
<feature type="compositionally biased region" description="Basic and acidic residues" evidence="1">
    <location>
        <begin position="992"/>
        <end position="1002"/>
    </location>
</feature>
<feature type="compositionally biased region" description="Pro residues" evidence="1">
    <location>
        <begin position="343"/>
        <end position="357"/>
    </location>
</feature>
<sequence length="1470" mass="158755">MILDRSSTAPQLPPLTPDHSLGSMGGALPVTVLPHNDEPSSSEQVLDVDGDDAAAKEESRDTLGVPAPIGKYQPSWDPFDATPIAEEEGFQYEERPMASRQLSSESGPPRASLNVPRESISKSDRSNSSDAHFFDAPEEQGDPTSDWVIVPDKDAVAAEQTETEVEVKPEVGSESQTSLDAPVTSILNRPRGSSYGVPSPPPSAPAATFSTDPPPAVAPASISPPAQQTPPTQVQTTPSSTIPLALATAPVQPPPPAAPTAQPEQQAPGILPPIRRTSTFGLSLGKRQAKPRFPIEDDEEDEPKPAPQQEASGHHGAEIAAAVGIGAFAQHKPKEAEGQGPTPSEPPTNIPTQPSQPPTSAMKSNIETQSQPSRPEQSPVAKSPRHVVPPIDTTVQHQTPVSQQSVSMRPPLVQAGSSEYNSPSTKPTLVQAGLFEYSHRAMTSIPQPQQPPQQQPPPRFGPPRQGEVAFRPQNVESSHVEWKPNRTKAAPALAQVPSSPSAWKEQDMGPPPRSSGDQQNHRRQGSYDAQRTRGYSGSSQSYGKSMEDYGDKTPHAASPIQQKPFEQPPSAAQRYPDLFRPENHGPNLPRDSDDLPAHYYQEPLGRAAFLPRHQTNEYQLPGVGPPEDNVPTPTKRGSGIFREIGGRLSRGSSRERGHERGGSFSREVAQPSPPRPSESRATEYAESEISEAAVDQKKRRSAFFSGLKRTSTSGLGAPVSQESVIAHPPSSQMTSRSDLLATAQQSPVTEHERKRSIFGSHSAEPRVKPNKLVRVSTGNSGGNFAPNSAPVEESKKKQRFSGLSGKIFGKPSPSAKEPIQERPQATRKLSYADRQPLESPGFSPGMHMQAPMQAQTPPPVYAPPSQSRTIMSRFNSSSPSPSSRQEAKRQESKARKPSASGILGGLMGRRPQQQERIGSDSSRSGGGSQSNLAPHTLPAAQTYSDLQQQEQQQQQQQQQQQTPPPQAFPRQPTKQKQTREIPFQDPSIPTPDRGRRASREPQYDQVPIPGGYDIVRGQGAMVAPSGHDPRGYNVQQVDPRYAQPRAQGFYNQPQGFPQQNGHQYQGGPQRQGEPVRQPQPKLNLSSLETYNSAPRRISREDPGARSPPKSAERQQRPYQLSLPDEDVDDRPAPVAKDLPIFPTPPPALKHDAIQRLQQPTLRHPESPAGYPLPDDTVFSPINPMASQIPAPPAPRWPGPQSPSHSQQNHDTGMRHERGTSLTQSLSTMDIDLDRSNTRRTAVSAVSGISDPQNPMSIQSARGSLNVPGRNGHSLAEGENGGGIDRNMSVLRSSPSPPSPMGSREVSPEPDQRSPSPGDEIKTTQLHVRNPSGNEDLYSASPRLPKNVERFPSSATESSERGPERVASVKEEATNTVRSMESARSQVVSSRGVDTMRSDTMGSDGLGIQQGPPSQVVGLGRGQGSVVRREVLRQAQGEKIPIGEDGEEIDVPLDENAPPSMSATSYPGQEW</sequence>
<feature type="compositionally biased region" description="Acidic residues" evidence="1">
    <location>
        <begin position="1443"/>
        <end position="1452"/>
    </location>
</feature>
<feature type="compositionally biased region" description="Polar residues" evidence="1">
    <location>
        <begin position="729"/>
        <end position="748"/>
    </location>
</feature>
<accession>A0A2J6ST04</accession>
<evidence type="ECO:0000256" key="1">
    <source>
        <dbReference type="SAM" id="MobiDB-lite"/>
    </source>
</evidence>
<feature type="compositionally biased region" description="Low complexity" evidence="1">
    <location>
        <begin position="534"/>
        <end position="544"/>
    </location>
</feature>
<dbReference type="GeneID" id="36578536"/>